<reference evidence="8" key="1">
    <citation type="journal article" date="1991" name="J. Gen. Virol.">
        <title>Nucleotide sequence of EV1, a British isolate of maedi-visna virus.</title>
        <authorList>
            <person name="Sargan D.R."/>
            <person name="Bennet I.D."/>
            <person name="Cousens C."/>
            <person name="Roy D.J."/>
            <person name="Blacklaws B.A."/>
            <person name="Dalziel R.G."/>
            <person name="Watt N.J."/>
            <person name="McConnell I."/>
        </authorList>
    </citation>
    <scope>NUCLEOTIDE SEQUENCE</scope>
</reference>
<keyword evidence="4" id="KW-0946">Virion</keyword>
<dbReference type="GO" id="GO:0030430">
    <property type="term" value="C:host cell cytoplasm"/>
    <property type="evidence" value="ECO:0007669"/>
    <property type="project" value="UniProtKB-SubCell"/>
</dbReference>
<evidence type="ECO:0000256" key="5">
    <source>
        <dbReference type="ARBA" id="ARBA00023200"/>
    </source>
</evidence>
<dbReference type="Pfam" id="PF07401">
    <property type="entry name" value="Lenti_VIF_2"/>
    <property type="match status" value="1"/>
</dbReference>
<feature type="non-terminal residue" evidence="8">
    <location>
        <position position="1"/>
    </location>
</feature>
<gene>
    <name evidence="8" type="primary">vif</name>
</gene>
<evidence type="ECO:0000256" key="7">
    <source>
        <dbReference type="ARBA" id="ARBA00043130"/>
    </source>
</evidence>
<evidence type="ECO:0000256" key="3">
    <source>
        <dbReference type="ARBA" id="ARBA00021299"/>
    </source>
</evidence>
<evidence type="ECO:0000256" key="1">
    <source>
        <dbReference type="ARBA" id="ARBA00004192"/>
    </source>
</evidence>
<evidence type="ECO:0000313" key="8">
    <source>
        <dbReference type="EMBL" id="AAB19546.1"/>
    </source>
</evidence>
<accession>Q86552</accession>
<evidence type="ECO:0000256" key="6">
    <source>
        <dbReference type="ARBA" id="ARBA00038486"/>
    </source>
</evidence>
<proteinExistence type="inferred from homology"/>
<evidence type="ECO:0000256" key="4">
    <source>
        <dbReference type="ARBA" id="ARBA00022844"/>
    </source>
</evidence>
<name>Q86552_9RETR</name>
<dbReference type="EMBL" id="S51392">
    <property type="protein sequence ID" value="AAB19546.1"/>
    <property type="molecule type" value="Genomic_RNA"/>
</dbReference>
<evidence type="ECO:0000256" key="2">
    <source>
        <dbReference type="ARBA" id="ARBA00004328"/>
    </source>
</evidence>
<organism evidence="8">
    <name type="scientific">Visna/maedi virus EV1</name>
    <dbReference type="NCBI Taxonomy" id="12750"/>
    <lineage>
        <taxon>Viruses</taxon>
        <taxon>Riboviria</taxon>
        <taxon>Pararnavirae</taxon>
        <taxon>Artverviricota</taxon>
        <taxon>Revtraviricetes</taxon>
        <taxon>Ortervirales</taxon>
        <taxon>Retroviridae</taxon>
        <taxon>Orthoretrovirinae</taxon>
        <taxon>Lentivirus</taxon>
        <taxon>Lentivirus ovivismae</taxon>
        <taxon>Visna-maedi virus</taxon>
    </lineage>
</organism>
<keyword evidence="5" id="KW-1035">Host cytoplasm</keyword>
<sequence>LIKMLNSYRSQKKYKKSKNREIGPRLPIWAWKETAYSINQELYWYSTMRLQGLMWNKRGHKLLFVKEQGEQEYWETSNNQWKMELRRDLGIVARINLPNAWQYKSQGNWKTKEVYGYETPGEYKERERQFWFHWRVAICSCKKEKWDIREFLIGRHRWDLCKSCIQGEIVKHTEKKSLQRLALLHIADNLVFQGMPLWRARRVPVQRFPWCRDPKGYRLPWSLQDCWEMESIFE</sequence>
<comment type="subcellular location">
    <subcellularLocation>
        <location evidence="1">Host cytoplasm</location>
    </subcellularLocation>
    <subcellularLocation>
        <location evidence="2">Virion</location>
    </subcellularLocation>
</comment>
<dbReference type="GO" id="GO:0044423">
    <property type="term" value="C:virion component"/>
    <property type="evidence" value="ECO:0007669"/>
    <property type="project" value="UniProtKB-KW"/>
</dbReference>
<comment type="similarity">
    <text evidence="6">Belongs to the ovine/caprine lentivirus group Vif protein family.</text>
</comment>
<dbReference type="InterPro" id="IPR009979">
    <property type="entry name" value="Lenti_VIF_2"/>
</dbReference>
<protein>
    <recommendedName>
        <fullName evidence="3">Virion infectivity factor</fullName>
    </recommendedName>
    <alternativeName>
        <fullName evidence="7">Q protein</fullName>
    </alternativeName>
</protein>